<keyword evidence="4" id="KW-1185">Reference proteome</keyword>
<name>A0ABU3VNX3_9EURY</name>
<sequence length="311" mass="33796">MKYQSILFVLLMLFCSLSLSDALSIPDPRFHGVIESEDDLKKIGTEWPLDGVYSLQSDIVISDSTWRCIGYSNSPFTGEFEGNGYVIIFTKDVLFEQPFGPTIDAGSQGYGFFGNIRGDADIRNLTIVYNGDILNQNDSNVSAFVGIASSGTNTFHYKITGLVENAVPEIVNCSVMGNEFAVFGNSNVGGFAGLIRNCDISDSSSDMSATAKNENAGGLIGYIYQGNITNCSATGLSYSPVDENLFIGGFNENYGSNVVDCSYDPVPEYPDTPPAIDYKYPYLKFVLWGGIAAVLIIAAAVCYRFFQKKNN</sequence>
<dbReference type="EMBL" id="JAWDKC010000012">
    <property type="protein sequence ID" value="MDV0445109.1"/>
    <property type="molecule type" value="Genomic_DNA"/>
</dbReference>
<proteinExistence type="predicted"/>
<dbReference type="Proteomes" id="UP001272052">
    <property type="component" value="Unassembled WGS sequence"/>
</dbReference>
<dbReference type="Pfam" id="PF07581">
    <property type="entry name" value="Glug"/>
    <property type="match status" value="1"/>
</dbReference>
<gene>
    <name evidence="3" type="ORF">MmiAt1_06660</name>
</gene>
<dbReference type="Gene3D" id="2.160.20.110">
    <property type="match status" value="1"/>
</dbReference>
<accession>A0ABU3VNX3</accession>
<keyword evidence="1" id="KW-0472">Membrane</keyword>
<feature type="transmembrane region" description="Helical" evidence="1">
    <location>
        <begin position="285"/>
        <end position="306"/>
    </location>
</feature>
<evidence type="ECO:0000313" key="4">
    <source>
        <dbReference type="Proteomes" id="UP001272052"/>
    </source>
</evidence>
<dbReference type="InterPro" id="IPR011493">
    <property type="entry name" value="GLUG"/>
</dbReference>
<evidence type="ECO:0000256" key="1">
    <source>
        <dbReference type="SAM" id="Phobius"/>
    </source>
</evidence>
<dbReference type="RefSeq" id="WP_318785533.1">
    <property type="nucleotide sequence ID" value="NZ_JAWDKC010000012.1"/>
</dbReference>
<evidence type="ECO:0000313" key="3">
    <source>
        <dbReference type="EMBL" id="MDV0445109.1"/>
    </source>
</evidence>
<reference evidence="3 4" key="1">
    <citation type="submission" date="2023-06" db="EMBL/GenBank/DDBJ databases">
        <title>Genome sequence of Methanimicrococcus sp. At1.</title>
        <authorList>
            <person name="Protasov E."/>
            <person name="Platt K."/>
            <person name="Poehlein A."/>
            <person name="Daniel R."/>
            <person name="Brune A."/>
        </authorList>
    </citation>
    <scope>NUCLEOTIDE SEQUENCE [LARGE SCALE GENOMIC DNA]</scope>
    <source>
        <strain evidence="3 4">At1</strain>
    </source>
</reference>
<organism evidence="3 4">
    <name type="scientific">Methanimicrococcus hacksteinii</name>
    <dbReference type="NCBI Taxonomy" id="3028293"/>
    <lineage>
        <taxon>Archaea</taxon>
        <taxon>Methanobacteriati</taxon>
        <taxon>Methanobacteriota</taxon>
        <taxon>Stenosarchaea group</taxon>
        <taxon>Methanomicrobia</taxon>
        <taxon>Methanosarcinales</taxon>
        <taxon>Methanosarcinaceae</taxon>
        <taxon>Methanimicrococcus</taxon>
    </lineage>
</organism>
<evidence type="ECO:0000259" key="2">
    <source>
        <dbReference type="Pfam" id="PF07581"/>
    </source>
</evidence>
<comment type="caution">
    <text evidence="3">The sequence shown here is derived from an EMBL/GenBank/DDBJ whole genome shotgun (WGS) entry which is preliminary data.</text>
</comment>
<keyword evidence="1" id="KW-0812">Transmembrane</keyword>
<keyword evidence="1" id="KW-1133">Transmembrane helix</keyword>
<feature type="domain" description="GLUG" evidence="2">
    <location>
        <begin position="213"/>
        <end position="235"/>
    </location>
</feature>
<protein>
    <recommendedName>
        <fullName evidence="2">GLUG domain-containing protein</fullName>
    </recommendedName>
</protein>